<protein>
    <recommendedName>
        <fullName evidence="3">Prolyl 4-hydroxylase alpha subunit Fe(2+) 2OG dioxygenase domain-containing protein</fullName>
    </recommendedName>
</protein>
<feature type="region of interest" description="Disordered" evidence="1">
    <location>
        <begin position="320"/>
        <end position="345"/>
    </location>
</feature>
<organism evidence="4">
    <name type="scientific">Attheya septentrionalis</name>
    <dbReference type="NCBI Taxonomy" id="420275"/>
    <lineage>
        <taxon>Eukaryota</taxon>
        <taxon>Sar</taxon>
        <taxon>Stramenopiles</taxon>
        <taxon>Ochrophyta</taxon>
        <taxon>Bacillariophyta</taxon>
        <taxon>Coscinodiscophyceae</taxon>
        <taxon>Chaetocerotophycidae</taxon>
        <taxon>Chaetocerotales</taxon>
        <taxon>Attheyaceae</taxon>
        <taxon>Attheya</taxon>
    </lineage>
</organism>
<feature type="transmembrane region" description="Helical" evidence="2">
    <location>
        <begin position="97"/>
        <end position="115"/>
    </location>
</feature>
<evidence type="ECO:0000256" key="1">
    <source>
        <dbReference type="SAM" id="MobiDB-lite"/>
    </source>
</evidence>
<dbReference type="InterPro" id="IPR044862">
    <property type="entry name" value="Pro_4_hyd_alph_FE2OG_OXY"/>
</dbReference>
<proteinExistence type="predicted"/>
<accession>A0A7S2XS27</accession>
<reference evidence="4" key="1">
    <citation type="submission" date="2021-01" db="EMBL/GenBank/DDBJ databases">
        <authorList>
            <person name="Corre E."/>
            <person name="Pelletier E."/>
            <person name="Niang G."/>
            <person name="Scheremetjew M."/>
            <person name="Finn R."/>
            <person name="Kale V."/>
            <person name="Holt S."/>
            <person name="Cochrane G."/>
            <person name="Meng A."/>
            <person name="Brown T."/>
            <person name="Cohen L."/>
        </authorList>
    </citation>
    <scope>NUCLEOTIDE SEQUENCE</scope>
    <source>
        <strain evidence="4">CCMP2084</strain>
    </source>
</reference>
<dbReference type="Gene3D" id="2.60.120.620">
    <property type="entry name" value="q2cbj1_9rhob like domain"/>
    <property type="match status" value="1"/>
</dbReference>
<name>A0A7S2XS27_9STRA</name>
<evidence type="ECO:0000259" key="3">
    <source>
        <dbReference type="Pfam" id="PF13640"/>
    </source>
</evidence>
<keyword evidence="2" id="KW-0812">Transmembrane</keyword>
<evidence type="ECO:0000313" key="4">
    <source>
        <dbReference type="EMBL" id="CAD9823656.1"/>
    </source>
</evidence>
<keyword evidence="2" id="KW-1133">Transmembrane helix</keyword>
<keyword evidence="2" id="KW-0472">Membrane</keyword>
<dbReference type="AlphaFoldDB" id="A0A7S2XS27"/>
<dbReference type="Pfam" id="PF13640">
    <property type="entry name" value="2OG-FeII_Oxy_3"/>
    <property type="match status" value="1"/>
</dbReference>
<sequence length="535" mass="61491">MAMTRSASRRTGIPSSQSAKESKSSEPRRRCPEEESNHDDASSIPYRGAPEVCTSTSKPIMNPYKTENTTTPLRATMDKLKCIKLVSVKRPIINNGFIKSVIGTMLLISACVLIWKKLNNLDMRLSEGRIDLFFVMGSRSPLIMWSWMMSPFIEWYSGAVLYDRVWSGQWGGHSSNRVWYDPDIHNNEYRQVRTNVMTEEECSTFRDLVTKNLFAKSENNVNWVEGLRLELDEISIFTLVEQPSDDTTEKEKQLLYTVLARIQNHMETAFHDPDMYVEYGGPTRRSNHKVETGWTWSSFKKRWWFSTSSGHGFHADQCNIFDPEDPRQSSEEESSGDESSGEKDEDKGWFWGWYEWLLPTVYSAWNHDFECEFDPVHCCFDRSHSSLLYLNDLDDQSMVGGELFLLDRKDLGEDIAVPSYSGASLSKQSEHVLMLKPTCGTLAMFTSDARNIHGTYPTASGQRFALPMWFTSIKSLDRSSEQAPFTFEELEHIEDNAWNTCQRPENEYPPPSGLIDESIDGDCDDWMVRLSTYIL</sequence>
<gene>
    <name evidence="4" type="ORF">ASEP1449_LOCUS15490</name>
</gene>
<feature type="compositionally biased region" description="Basic and acidic residues" evidence="1">
    <location>
        <begin position="20"/>
        <end position="41"/>
    </location>
</feature>
<dbReference type="EMBL" id="HBHQ01022875">
    <property type="protein sequence ID" value="CAD9823656.1"/>
    <property type="molecule type" value="Transcribed_RNA"/>
</dbReference>
<feature type="region of interest" description="Disordered" evidence="1">
    <location>
        <begin position="1"/>
        <end position="49"/>
    </location>
</feature>
<evidence type="ECO:0000256" key="2">
    <source>
        <dbReference type="SAM" id="Phobius"/>
    </source>
</evidence>
<feature type="domain" description="Prolyl 4-hydroxylase alpha subunit Fe(2+) 2OG dioxygenase" evidence="3">
    <location>
        <begin position="381"/>
        <end position="470"/>
    </location>
</feature>